<feature type="compositionally biased region" description="Low complexity" evidence="1">
    <location>
        <begin position="24"/>
        <end position="46"/>
    </location>
</feature>
<organism evidence="2 3">
    <name type="scientific">Rufibacter sediminis</name>
    <dbReference type="NCBI Taxonomy" id="2762756"/>
    <lineage>
        <taxon>Bacteria</taxon>
        <taxon>Pseudomonadati</taxon>
        <taxon>Bacteroidota</taxon>
        <taxon>Cytophagia</taxon>
        <taxon>Cytophagales</taxon>
        <taxon>Hymenobacteraceae</taxon>
        <taxon>Rufibacter</taxon>
    </lineage>
</organism>
<evidence type="ECO:0000313" key="3">
    <source>
        <dbReference type="Proteomes" id="UP000659698"/>
    </source>
</evidence>
<gene>
    <name evidence="2" type="ORF">H7U12_21750</name>
</gene>
<evidence type="ECO:0000256" key="1">
    <source>
        <dbReference type="SAM" id="MobiDB-lite"/>
    </source>
</evidence>
<sequence>MLELLLSLLLQLSILTGTPSDNKATNTSSAATLSTTSAGSATTVGTGDNGSGETNYGGTGTWDTRD</sequence>
<name>A0ABR6VYL2_9BACT</name>
<accession>A0ABR6VYL2</accession>
<protein>
    <submittedName>
        <fullName evidence="2">Uncharacterized protein</fullName>
    </submittedName>
</protein>
<proteinExistence type="predicted"/>
<reference evidence="2 3" key="1">
    <citation type="journal article" date="2019" name="Int. J. Syst. Evol. Microbiol.">
        <title>Rufibacter sediminis sp. nov., isolated from freshwater lake sediment.</title>
        <authorList>
            <person name="Qu J.H."/>
            <person name="Zhang L.J."/>
            <person name="Fu Y.H."/>
            <person name="Li H.F."/>
        </authorList>
    </citation>
    <scope>NUCLEOTIDE SEQUENCE [LARGE SCALE GENOMIC DNA]</scope>
    <source>
        <strain evidence="2 3">H-1</strain>
    </source>
</reference>
<dbReference type="EMBL" id="JACOAF010000058">
    <property type="protein sequence ID" value="MBC3542322.1"/>
    <property type="molecule type" value="Genomic_DNA"/>
</dbReference>
<keyword evidence="3" id="KW-1185">Reference proteome</keyword>
<dbReference type="Proteomes" id="UP000659698">
    <property type="component" value="Unassembled WGS sequence"/>
</dbReference>
<feature type="compositionally biased region" description="Gly residues" evidence="1">
    <location>
        <begin position="47"/>
        <end position="60"/>
    </location>
</feature>
<feature type="region of interest" description="Disordered" evidence="1">
    <location>
        <begin position="17"/>
        <end position="66"/>
    </location>
</feature>
<comment type="caution">
    <text evidence="2">The sequence shown here is derived from an EMBL/GenBank/DDBJ whole genome shotgun (WGS) entry which is preliminary data.</text>
</comment>
<evidence type="ECO:0000313" key="2">
    <source>
        <dbReference type="EMBL" id="MBC3542322.1"/>
    </source>
</evidence>
<dbReference type="RefSeq" id="WP_186642027.1">
    <property type="nucleotide sequence ID" value="NZ_JACOAF010000058.1"/>
</dbReference>